<name>A0A9D3XN47_9SAUR</name>
<proteinExistence type="predicted"/>
<evidence type="ECO:0000256" key="6">
    <source>
        <dbReference type="SAM" id="MobiDB-lite"/>
    </source>
</evidence>
<gene>
    <name evidence="8" type="ORF">KIL84_012495</name>
</gene>
<dbReference type="GO" id="GO:0008017">
    <property type="term" value="F:microtubule binding"/>
    <property type="evidence" value="ECO:0007669"/>
    <property type="project" value="InterPro"/>
</dbReference>
<keyword evidence="9" id="KW-1185">Reference proteome</keyword>
<organism evidence="8 9">
    <name type="scientific">Mauremys mutica</name>
    <name type="common">yellowpond turtle</name>
    <dbReference type="NCBI Taxonomy" id="74926"/>
    <lineage>
        <taxon>Eukaryota</taxon>
        <taxon>Metazoa</taxon>
        <taxon>Chordata</taxon>
        <taxon>Craniata</taxon>
        <taxon>Vertebrata</taxon>
        <taxon>Euteleostomi</taxon>
        <taxon>Archelosauria</taxon>
        <taxon>Testudinata</taxon>
        <taxon>Testudines</taxon>
        <taxon>Cryptodira</taxon>
        <taxon>Durocryptodira</taxon>
        <taxon>Testudinoidea</taxon>
        <taxon>Geoemydidae</taxon>
        <taxon>Geoemydinae</taxon>
        <taxon>Mauremys</taxon>
    </lineage>
</organism>
<dbReference type="EMBL" id="JAHDVG010000464">
    <property type="protein sequence ID" value="KAH1184554.1"/>
    <property type="molecule type" value="Genomic_DNA"/>
</dbReference>
<dbReference type="FunFam" id="1.20.5.1430:FF:000003">
    <property type="entry name" value="microtubule-associated protein RP/EB family member 3 isoform X1"/>
    <property type="match status" value="1"/>
</dbReference>
<dbReference type="SUPFAM" id="SSF140612">
    <property type="entry name" value="EB1 dimerisation domain-like"/>
    <property type="match status" value="1"/>
</dbReference>
<feature type="compositionally biased region" description="Acidic residues" evidence="6">
    <location>
        <begin position="96"/>
        <end position="112"/>
    </location>
</feature>
<keyword evidence="3 5" id="KW-0493">Microtubule</keyword>
<accession>A0A9D3XN47</accession>
<comment type="caution">
    <text evidence="8">The sequence shown here is derived from an EMBL/GenBank/DDBJ whole genome shotgun (WGS) entry which is preliminary data.</text>
</comment>
<dbReference type="Gene3D" id="1.20.5.1430">
    <property type="match status" value="1"/>
</dbReference>
<evidence type="ECO:0000256" key="2">
    <source>
        <dbReference type="ARBA" id="ARBA00022490"/>
    </source>
</evidence>
<dbReference type="PROSITE" id="PS51230">
    <property type="entry name" value="EB1_C"/>
    <property type="match status" value="1"/>
</dbReference>
<sequence length="112" mass="12577">MVWIAAGQAASEGAQSVAAHDLFDRGSEADTQILELNQQLMDLKLMVDGLEKERNFYFSKLRDIELICQEHESENSPVIAGIIGILYATEEGFAPPEDDEVEDQQLEDQDEY</sequence>
<evidence type="ECO:0000256" key="1">
    <source>
        <dbReference type="ARBA" id="ARBA00004245"/>
    </source>
</evidence>
<evidence type="ECO:0000313" key="9">
    <source>
        <dbReference type="Proteomes" id="UP000827986"/>
    </source>
</evidence>
<evidence type="ECO:0000256" key="3">
    <source>
        <dbReference type="ARBA" id="ARBA00022701"/>
    </source>
</evidence>
<dbReference type="AlphaFoldDB" id="A0A9D3XN47"/>
<dbReference type="PANTHER" id="PTHR10623">
    <property type="entry name" value="MICROTUBULE-ASSOCIATED PROTEIN RP/EB FAMILY MEMBER"/>
    <property type="match status" value="1"/>
</dbReference>
<feature type="domain" description="EB1 C-terminal" evidence="7">
    <location>
        <begin position="25"/>
        <end position="95"/>
    </location>
</feature>
<dbReference type="InterPro" id="IPR036133">
    <property type="entry name" value="EB1_C_sf"/>
</dbReference>
<keyword evidence="2" id="KW-0963">Cytoplasm</keyword>
<keyword evidence="4" id="KW-0206">Cytoskeleton</keyword>
<feature type="region of interest" description="Disordered" evidence="6">
    <location>
        <begin position="93"/>
        <end position="112"/>
    </location>
</feature>
<dbReference type="GO" id="GO:0005874">
    <property type="term" value="C:microtubule"/>
    <property type="evidence" value="ECO:0007669"/>
    <property type="project" value="UniProtKB-KW"/>
</dbReference>
<dbReference type="InterPro" id="IPR027328">
    <property type="entry name" value="MAPRE"/>
</dbReference>
<evidence type="ECO:0000259" key="7">
    <source>
        <dbReference type="PROSITE" id="PS51230"/>
    </source>
</evidence>
<dbReference type="Pfam" id="PF03271">
    <property type="entry name" value="EB1"/>
    <property type="match status" value="1"/>
</dbReference>
<reference evidence="8" key="1">
    <citation type="submission" date="2021-09" db="EMBL/GenBank/DDBJ databases">
        <title>The genome of Mauremys mutica provides insights into the evolution of semi-aquatic lifestyle.</title>
        <authorList>
            <person name="Gong S."/>
            <person name="Gao Y."/>
        </authorList>
    </citation>
    <scope>NUCLEOTIDE SEQUENCE</scope>
    <source>
        <strain evidence="8">MM-2020</strain>
        <tissue evidence="8">Muscle</tissue>
    </source>
</reference>
<evidence type="ECO:0000313" key="8">
    <source>
        <dbReference type="EMBL" id="KAH1184554.1"/>
    </source>
</evidence>
<dbReference type="Proteomes" id="UP000827986">
    <property type="component" value="Unassembled WGS sequence"/>
</dbReference>
<dbReference type="InterPro" id="IPR004953">
    <property type="entry name" value="EB1_C"/>
</dbReference>
<evidence type="ECO:0000256" key="4">
    <source>
        <dbReference type="ARBA" id="ARBA00023212"/>
    </source>
</evidence>
<protein>
    <recommendedName>
        <fullName evidence="7">EB1 C-terminal domain-containing protein</fullName>
    </recommendedName>
</protein>
<evidence type="ECO:0000256" key="5">
    <source>
        <dbReference type="PROSITE-ProRule" id="PRU00576"/>
    </source>
</evidence>
<comment type="subcellular location">
    <subcellularLocation>
        <location evidence="1">Cytoplasm</location>
        <location evidence="1">Cytoskeleton</location>
    </subcellularLocation>
</comment>